<comment type="caution">
    <text evidence="1">The sequence shown here is derived from an EMBL/GenBank/DDBJ whole genome shotgun (WGS) entry which is preliminary data.</text>
</comment>
<dbReference type="SUPFAM" id="SSF53955">
    <property type="entry name" value="Lysozyme-like"/>
    <property type="match status" value="1"/>
</dbReference>
<organism evidence="1 2">
    <name type="scientific">Prevotella lacticifex</name>
    <dbReference type="NCBI Taxonomy" id="2854755"/>
    <lineage>
        <taxon>Bacteria</taxon>
        <taxon>Pseudomonadati</taxon>
        <taxon>Bacteroidota</taxon>
        <taxon>Bacteroidia</taxon>
        <taxon>Bacteroidales</taxon>
        <taxon>Prevotellaceae</taxon>
        <taxon>Prevotella</taxon>
    </lineage>
</organism>
<dbReference type="RefSeq" id="WP_223929462.1">
    <property type="nucleotide sequence ID" value="NZ_BPTV01000002.1"/>
</dbReference>
<reference evidence="1" key="1">
    <citation type="journal article" date="2022" name="Int. J. Syst. Evol. Microbiol.">
        <title>Prevotella lacticifex sp. nov., isolated from the rumen of cows.</title>
        <authorList>
            <person name="Shinkai T."/>
            <person name="Ikeyama N."/>
            <person name="Kumagai M."/>
            <person name="Ohmori H."/>
            <person name="Sakamoto M."/>
            <person name="Ohkuma M."/>
            <person name="Mitsumori M."/>
        </authorList>
    </citation>
    <scope>NUCLEOTIDE SEQUENCE</scope>
    <source>
        <strain evidence="1">R5076</strain>
    </source>
</reference>
<keyword evidence="2" id="KW-1185">Reference proteome</keyword>
<dbReference type="AlphaFoldDB" id="A0A9R1C7V7"/>
<dbReference type="InterPro" id="IPR023346">
    <property type="entry name" value="Lysozyme-like_dom_sf"/>
</dbReference>
<evidence type="ECO:0008006" key="3">
    <source>
        <dbReference type="Google" id="ProtNLM"/>
    </source>
</evidence>
<accession>A0A9R1C7V7</accession>
<dbReference type="Gene3D" id="1.10.530.10">
    <property type="match status" value="1"/>
</dbReference>
<protein>
    <recommendedName>
        <fullName evidence="3">Transglycosylase SLT domain-containing protein</fullName>
    </recommendedName>
</protein>
<dbReference type="GeneID" id="72468538"/>
<dbReference type="EMBL" id="BPUB01000001">
    <property type="protein sequence ID" value="GJG57632.1"/>
    <property type="molecule type" value="Genomic_DNA"/>
</dbReference>
<proteinExistence type="predicted"/>
<dbReference type="Proteomes" id="UP000825483">
    <property type="component" value="Unassembled WGS sequence"/>
</dbReference>
<evidence type="ECO:0000313" key="1">
    <source>
        <dbReference type="EMBL" id="GJG57632.1"/>
    </source>
</evidence>
<evidence type="ECO:0000313" key="2">
    <source>
        <dbReference type="Proteomes" id="UP000825483"/>
    </source>
</evidence>
<name>A0A9R1C7V7_9BACT</name>
<gene>
    <name evidence="1" type="ORF">PRLR5076_04830</name>
</gene>
<sequence length="131" mass="14966">MMLAFVSTGANAANENDDFDWSPVVDAIIHVESRGNANARNGQYVGVLQMSPTVVKAVNQILKQKGLKRRFSLADRYSVSKSREMFEIFMSYYNPNNSIEKAIRMWKGGTGYSIRATQKYFRKVMQHIDFD</sequence>